<evidence type="ECO:0000313" key="2">
    <source>
        <dbReference type="Proteomes" id="UP000703893"/>
    </source>
</evidence>
<dbReference type="Gene3D" id="1.10.1370.30">
    <property type="match status" value="1"/>
</dbReference>
<organism evidence="1 2">
    <name type="scientific">Candidatus Tanganyikabacteria bacterium</name>
    <dbReference type="NCBI Taxonomy" id="2961651"/>
    <lineage>
        <taxon>Bacteria</taxon>
        <taxon>Bacillati</taxon>
        <taxon>Candidatus Sericytochromatia</taxon>
        <taxon>Candidatus Tanganyikabacteria</taxon>
    </lineage>
</organism>
<evidence type="ECO:0000313" key="1">
    <source>
        <dbReference type="EMBL" id="MBM3275804.1"/>
    </source>
</evidence>
<feature type="non-terminal residue" evidence="1">
    <location>
        <position position="273"/>
    </location>
</feature>
<dbReference type="EMBL" id="VGJX01000728">
    <property type="protein sequence ID" value="MBM3275804.1"/>
    <property type="molecule type" value="Genomic_DNA"/>
</dbReference>
<comment type="caution">
    <text evidence="1">The sequence shown here is derived from an EMBL/GenBank/DDBJ whole genome shotgun (WGS) entry which is preliminary data.</text>
</comment>
<dbReference type="SUPFAM" id="SSF55486">
    <property type="entry name" value="Metalloproteases ('zincins'), catalytic domain"/>
    <property type="match status" value="1"/>
</dbReference>
<reference evidence="1 2" key="1">
    <citation type="submission" date="2019-03" db="EMBL/GenBank/DDBJ databases">
        <title>Lake Tanganyika Metagenome-Assembled Genomes (MAGs).</title>
        <authorList>
            <person name="Tran P."/>
        </authorList>
    </citation>
    <scope>NUCLEOTIDE SEQUENCE [LARGE SCALE GENOMIC DNA]</scope>
    <source>
        <strain evidence="1">K_DeepCast_65m_m2_236</strain>
    </source>
</reference>
<protein>
    <submittedName>
        <fullName evidence="1">Uncharacterized protein</fullName>
    </submittedName>
</protein>
<sequence>MPTIAQIRELAEARNRRICREYYEHGSGQKAEMAMAPILEDYSDLSSRTIIDQLREAYEKESDPAEKRRLQYLLADLLEGFLAKHVAPLHDQVATQEATKYIVVDGEEMPFRQAAIRMANEHDRSRRLAIQAASREVISEFSPLHVAALDGVRKLLVQDLGFPSYTDFYRIQRGIEFEELAKLMRTFVARTSDLYHDAMDAWTREQLGLRLEDCERHDITCLLRAREFDHAFPETGLIPTLEATVRDLDLSLRHINLDLEKRPTKSPRAFCSP</sequence>
<accession>A0A937X7Y2</accession>
<name>A0A937X7Y2_9BACT</name>
<dbReference type="AlphaFoldDB" id="A0A937X7Y2"/>
<gene>
    <name evidence="1" type="ORF">FJZ00_11665</name>
</gene>
<proteinExistence type="predicted"/>
<dbReference type="Proteomes" id="UP000703893">
    <property type="component" value="Unassembled WGS sequence"/>
</dbReference>